<sequence>MSLLCSTDRLIVRQFNLDDSDFILRLLNDESFIRYIADKKVRNQEDAQHYLRNGPLASYSRYGFGLCLVQSKAGGMPMGMCGILKRDELEWPDLGYAFLPAFWRQGYAYEAAQAVLQHSRQHYQLERVLAVTLPDNASSNGLLQKLGFVLQGQQELYGAMNNLYQYESCQAR</sequence>
<dbReference type="EC" id="2.3.-.-" evidence="2"/>
<evidence type="ECO:0000313" key="3">
    <source>
        <dbReference type="Proteomes" id="UP001589628"/>
    </source>
</evidence>
<dbReference type="PANTHER" id="PTHR43792:SF1">
    <property type="entry name" value="N-ACETYLTRANSFERASE DOMAIN-CONTAINING PROTEIN"/>
    <property type="match status" value="1"/>
</dbReference>
<keyword evidence="2" id="KW-0808">Transferase</keyword>
<dbReference type="GO" id="GO:0016746">
    <property type="term" value="F:acyltransferase activity"/>
    <property type="evidence" value="ECO:0007669"/>
    <property type="project" value="UniProtKB-KW"/>
</dbReference>
<dbReference type="InterPro" id="IPR000182">
    <property type="entry name" value="GNAT_dom"/>
</dbReference>
<proteinExistence type="predicted"/>
<accession>A0ABV5ZEX4</accession>
<keyword evidence="3" id="KW-1185">Reference proteome</keyword>
<dbReference type="PROSITE" id="PS51186">
    <property type="entry name" value="GNAT"/>
    <property type="match status" value="1"/>
</dbReference>
<comment type="caution">
    <text evidence="2">The sequence shown here is derived from an EMBL/GenBank/DDBJ whole genome shotgun (WGS) entry which is preliminary data.</text>
</comment>
<dbReference type="RefSeq" id="WP_027312421.1">
    <property type="nucleotide sequence ID" value="NZ_JBHLZN010000003.1"/>
</dbReference>
<evidence type="ECO:0000259" key="1">
    <source>
        <dbReference type="PROSITE" id="PS51186"/>
    </source>
</evidence>
<dbReference type="PANTHER" id="PTHR43792">
    <property type="entry name" value="GNAT FAMILY, PUTATIVE (AFU_ORTHOLOGUE AFUA_3G00765)-RELATED-RELATED"/>
    <property type="match status" value="1"/>
</dbReference>
<gene>
    <name evidence="2" type="ORF">ACFFLH_09910</name>
</gene>
<keyword evidence="2" id="KW-0012">Acyltransferase</keyword>
<dbReference type="Proteomes" id="UP001589628">
    <property type="component" value="Unassembled WGS sequence"/>
</dbReference>
<dbReference type="Gene3D" id="3.40.630.30">
    <property type="match status" value="1"/>
</dbReference>
<dbReference type="EMBL" id="JBHLZN010000003">
    <property type="protein sequence ID" value="MFB9886726.1"/>
    <property type="molecule type" value="Genomic_DNA"/>
</dbReference>
<dbReference type="Pfam" id="PF13302">
    <property type="entry name" value="Acetyltransf_3"/>
    <property type="match status" value="1"/>
</dbReference>
<name>A0ABV5ZEX4_9GAMM</name>
<organism evidence="2 3">
    <name type="scientific">Balneatrix alpica</name>
    <dbReference type="NCBI Taxonomy" id="75684"/>
    <lineage>
        <taxon>Bacteria</taxon>
        <taxon>Pseudomonadati</taxon>
        <taxon>Pseudomonadota</taxon>
        <taxon>Gammaproteobacteria</taxon>
        <taxon>Oceanospirillales</taxon>
        <taxon>Balneatrichaceae</taxon>
        <taxon>Balneatrix</taxon>
    </lineage>
</organism>
<dbReference type="InterPro" id="IPR016181">
    <property type="entry name" value="Acyl_CoA_acyltransferase"/>
</dbReference>
<evidence type="ECO:0000313" key="2">
    <source>
        <dbReference type="EMBL" id="MFB9886726.1"/>
    </source>
</evidence>
<reference evidence="2 3" key="1">
    <citation type="submission" date="2024-09" db="EMBL/GenBank/DDBJ databases">
        <authorList>
            <person name="Sun Q."/>
            <person name="Mori K."/>
        </authorList>
    </citation>
    <scope>NUCLEOTIDE SEQUENCE [LARGE SCALE GENOMIC DNA]</scope>
    <source>
        <strain evidence="2 3">ATCC 51285</strain>
    </source>
</reference>
<feature type="domain" description="N-acetyltransferase" evidence="1">
    <location>
        <begin position="10"/>
        <end position="165"/>
    </location>
</feature>
<protein>
    <submittedName>
        <fullName evidence="2">GNAT family N-acetyltransferase</fullName>
        <ecNumber evidence="2">2.3.-.-</ecNumber>
    </submittedName>
</protein>
<dbReference type="SUPFAM" id="SSF55729">
    <property type="entry name" value="Acyl-CoA N-acyltransferases (Nat)"/>
    <property type="match status" value="1"/>
</dbReference>
<dbReference type="InterPro" id="IPR051531">
    <property type="entry name" value="N-acetyltransferase"/>
</dbReference>